<proteinExistence type="predicted"/>
<dbReference type="PIRSF" id="PIRSF005902">
    <property type="entry name" value="DNase_TatD"/>
    <property type="match status" value="1"/>
</dbReference>
<evidence type="ECO:0000256" key="3">
    <source>
        <dbReference type="PIRSR" id="PIRSR005902-1"/>
    </source>
</evidence>
<evidence type="ECO:0000313" key="5">
    <source>
        <dbReference type="Proteomes" id="UP000177810"/>
    </source>
</evidence>
<evidence type="ECO:0000256" key="2">
    <source>
        <dbReference type="ARBA" id="ARBA00022801"/>
    </source>
</evidence>
<dbReference type="AlphaFoldDB" id="A0A1G2F6A7"/>
<comment type="caution">
    <text evidence="4">The sequence shown here is derived from an EMBL/GenBank/DDBJ whole genome shotgun (WGS) entry which is preliminary data.</text>
</comment>
<evidence type="ECO:0000313" key="4">
    <source>
        <dbReference type="EMBL" id="OGZ33118.1"/>
    </source>
</evidence>
<keyword evidence="1 3" id="KW-0479">Metal-binding</keyword>
<feature type="binding site" evidence="3">
    <location>
        <position position="91"/>
    </location>
    <ligand>
        <name>a divalent metal cation</name>
        <dbReference type="ChEBI" id="CHEBI:60240"/>
        <label>1</label>
    </ligand>
</feature>
<dbReference type="Pfam" id="PF01026">
    <property type="entry name" value="TatD_DNase"/>
    <property type="match status" value="1"/>
</dbReference>
<dbReference type="Gene3D" id="3.20.20.140">
    <property type="entry name" value="Metal-dependent hydrolases"/>
    <property type="match status" value="1"/>
</dbReference>
<dbReference type="InterPro" id="IPR032466">
    <property type="entry name" value="Metal_Hydrolase"/>
</dbReference>
<evidence type="ECO:0000256" key="1">
    <source>
        <dbReference type="ARBA" id="ARBA00022723"/>
    </source>
</evidence>
<dbReference type="GO" id="GO:0046872">
    <property type="term" value="F:metal ion binding"/>
    <property type="evidence" value="ECO:0007669"/>
    <property type="project" value="UniProtKB-KW"/>
</dbReference>
<feature type="binding site" evidence="3">
    <location>
        <position position="158"/>
    </location>
    <ligand>
        <name>a divalent metal cation</name>
        <dbReference type="ChEBI" id="CHEBI:60240"/>
        <label>2</label>
    </ligand>
</feature>
<dbReference type="SUPFAM" id="SSF51556">
    <property type="entry name" value="Metallo-dependent hydrolases"/>
    <property type="match status" value="1"/>
</dbReference>
<dbReference type="PANTHER" id="PTHR46124:SF2">
    <property type="entry name" value="D-AMINOACYL-TRNA DEACYLASE"/>
    <property type="match status" value="1"/>
</dbReference>
<dbReference type="PROSITE" id="PS01091">
    <property type="entry name" value="TATD_3"/>
    <property type="match status" value="1"/>
</dbReference>
<gene>
    <name evidence="4" type="ORF">A2V69_01725</name>
</gene>
<evidence type="ECO:0008006" key="6">
    <source>
        <dbReference type="Google" id="ProtNLM"/>
    </source>
</evidence>
<dbReference type="InterPro" id="IPR015991">
    <property type="entry name" value="TatD/YcfH-like"/>
</dbReference>
<dbReference type="InterPro" id="IPR018228">
    <property type="entry name" value="DNase_TatD-rel_CS"/>
</dbReference>
<feature type="binding site" evidence="3">
    <location>
        <position position="130"/>
    </location>
    <ligand>
        <name>a divalent metal cation</name>
        <dbReference type="ChEBI" id="CHEBI:60240"/>
        <label>2</label>
    </ligand>
</feature>
<dbReference type="GO" id="GO:0016788">
    <property type="term" value="F:hydrolase activity, acting on ester bonds"/>
    <property type="evidence" value="ECO:0007669"/>
    <property type="project" value="InterPro"/>
</dbReference>
<keyword evidence="2" id="KW-0378">Hydrolase</keyword>
<dbReference type="InterPro" id="IPR001130">
    <property type="entry name" value="TatD-like"/>
</dbReference>
<accession>A0A1G2F6A7</accession>
<dbReference type="Proteomes" id="UP000177810">
    <property type="component" value="Unassembled WGS sequence"/>
</dbReference>
<name>A0A1G2F6A7_9BACT</name>
<organism evidence="4 5">
    <name type="scientific">Candidatus Portnoybacteria bacterium RBG_13_40_8</name>
    <dbReference type="NCBI Taxonomy" id="1801990"/>
    <lineage>
        <taxon>Bacteria</taxon>
        <taxon>Candidatus Portnoyibacteriota</taxon>
    </lineage>
</organism>
<feature type="binding site" evidence="3">
    <location>
        <position position="206"/>
    </location>
    <ligand>
        <name>a divalent metal cation</name>
        <dbReference type="ChEBI" id="CHEBI:60240"/>
        <label>1</label>
    </ligand>
</feature>
<dbReference type="EMBL" id="MHMT01000004">
    <property type="protein sequence ID" value="OGZ33118.1"/>
    <property type="molecule type" value="Genomic_DNA"/>
</dbReference>
<feature type="binding site" evidence="3">
    <location>
        <position position="6"/>
    </location>
    <ligand>
        <name>a divalent metal cation</name>
        <dbReference type="ChEBI" id="CHEBI:60240"/>
        <label>1</label>
    </ligand>
</feature>
<feature type="binding site" evidence="3">
    <location>
        <position position="8"/>
    </location>
    <ligand>
        <name>a divalent metal cation</name>
        <dbReference type="ChEBI" id="CHEBI:60240"/>
        <label>1</label>
    </ligand>
</feature>
<dbReference type="PROSITE" id="PS01137">
    <property type="entry name" value="TATD_1"/>
    <property type="match status" value="1"/>
</dbReference>
<sequence length="269" mass="30928">MLVDTHAHLNFKDFENDREEIIGRCLANDIWIINIGADYETSKKAIEIAEKYEKGIYAAVALHPHDVLTEKFDYKKYKELAENKKTVAIGECGLDYAFCEDDKKVQKLQQKVFIEHLKLAKEVNKPVIIHSRRLFPEILNIIQNSKFKIQNSGPGVLHCYMGRWSYAEEYLKLGFYISFTGLITYARDYDKVIKNTPLERILIETDAPYLPPHQIFGGGGLTLEDRKKIRNTPENVKYVAEKIAGIKEISLDKVASQTTQNAKELFNLL</sequence>
<dbReference type="PANTHER" id="PTHR46124">
    <property type="entry name" value="D-AMINOACYL-TRNA DEACYLASE"/>
    <property type="match status" value="1"/>
</dbReference>
<dbReference type="GO" id="GO:0005829">
    <property type="term" value="C:cytosol"/>
    <property type="evidence" value="ECO:0007669"/>
    <property type="project" value="TreeGrafter"/>
</dbReference>
<dbReference type="GO" id="GO:0004536">
    <property type="term" value="F:DNA nuclease activity"/>
    <property type="evidence" value="ECO:0007669"/>
    <property type="project" value="InterPro"/>
</dbReference>
<dbReference type="CDD" id="cd01310">
    <property type="entry name" value="TatD_DNAse"/>
    <property type="match status" value="1"/>
</dbReference>
<protein>
    <recommendedName>
        <fullName evidence="6">Hydrolase TatD</fullName>
    </recommendedName>
</protein>
<dbReference type="STRING" id="1801990.A2V69_01725"/>
<reference evidence="4 5" key="1">
    <citation type="journal article" date="2016" name="Nat. Commun.">
        <title>Thousands of microbial genomes shed light on interconnected biogeochemical processes in an aquifer system.</title>
        <authorList>
            <person name="Anantharaman K."/>
            <person name="Brown C.T."/>
            <person name="Hug L.A."/>
            <person name="Sharon I."/>
            <person name="Castelle C.J."/>
            <person name="Probst A.J."/>
            <person name="Thomas B.C."/>
            <person name="Singh A."/>
            <person name="Wilkins M.J."/>
            <person name="Karaoz U."/>
            <person name="Brodie E.L."/>
            <person name="Williams K.H."/>
            <person name="Hubbard S.S."/>
            <person name="Banfield J.F."/>
        </authorList>
    </citation>
    <scope>NUCLEOTIDE SEQUENCE [LARGE SCALE GENOMIC DNA]</scope>
</reference>
<dbReference type="NCBIfam" id="TIGR00010">
    <property type="entry name" value="YchF/TatD family DNA exonuclease"/>
    <property type="match status" value="1"/>
</dbReference>
<dbReference type="FunFam" id="3.20.20.140:FF:000005">
    <property type="entry name" value="TatD family hydrolase"/>
    <property type="match status" value="1"/>
</dbReference>